<evidence type="ECO:0000313" key="2">
    <source>
        <dbReference type="EMBL" id="ODO00850.1"/>
    </source>
</evidence>
<dbReference type="AlphaFoldDB" id="A0A1E3JJ04"/>
<feature type="region of interest" description="Disordered" evidence="1">
    <location>
        <begin position="142"/>
        <end position="189"/>
    </location>
</feature>
<feature type="compositionally biased region" description="Polar residues" evidence="1">
    <location>
        <begin position="71"/>
        <end position="86"/>
    </location>
</feature>
<protein>
    <submittedName>
        <fullName evidence="2">Uncharacterized protein</fullName>
    </submittedName>
</protein>
<feature type="compositionally biased region" description="Basic and acidic residues" evidence="1">
    <location>
        <begin position="13"/>
        <end position="26"/>
    </location>
</feature>
<reference evidence="2 3" key="1">
    <citation type="submission" date="2016-06" db="EMBL/GenBank/DDBJ databases">
        <title>Evolution of pathogenesis and genome organization in the Tremellales.</title>
        <authorList>
            <person name="Cuomo C."/>
            <person name="Litvintseva A."/>
            <person name="Heitman J."/>
            <person name="Chen Y."/>
            <person name="Sun S."/>
            <person name="Springer D."/>
            <person name="Dromer F."/>
            <person name="Young S."/>
            <person name="Zeng Q."/>
            <person name="Chapman S."/>
            <person name="Gujja S."/>
            <person name="Saif S."/>
            <person name="Birren B."/>
        </authorList>
    </citation>
    <scope>NUCLEOTIDE SEQUENCE [LARGE SCALE GENOMIC DNA]</scope>
    <source>
        <strain evidence="2 3">CBS 7118</strain>
    </source>
</reference>
<dbReference type="GeneID" id="30192390"/>
<gene>
    <name evidence="2" type="ORF">L198_03177</name>
</gene>
<name>A0A1E3JJ04_9TREE</name>
<accession>A0A1E3JJ04</accession>
<feature type="region of interest" description="Disordered" evidence="1">
    <location>
        <begin position="1"/>
        <end position="107"/>
    </location>
</feature>
<dbReference type="EMBL" id="AWGH01000007">
    <property type="protein sequence ID" value="ODO00850.1"/>
    <property type="molecule type" value="Genomic_DNA"/>
</dbReference>
<comment type="caution">
    <text evidence="2">The sequence shown here is derived from an EMBL/GenBank/DDBJ whole genome shotgun (WGS) entry which is preliminary data.</text>
</comment>
<keyword evidence="3" id="KW-1185">Reference proteome</keyword>
<evidence type="ECO:0000256" key="1">
    <source>
        <dbReference type="SAM" id="MobiDB-lite"/>
    </source>
</evidence>
<sequence>MNPDHPNEPITSGEEKEGEKQEEKPKMNAVNNVEQDEKDGGRTKEEDEIGGEKDDKEGDKPKAAPEGGQDVDQTGSITSHDTSVDSTPGPRVRQGTPWPDDAPNPMAMFGLMAGLQQQMAAMLAQQQSTPSIQQQLLDLLAQRESAPAPPAAPAPAENAPATSDNPDLFRRPDKLTCPTLTRVTRDPFV</sequence>
<feature type="non-terminal residue" evidence="2">
    <location>
        <position position="189"/>
    </location>
</feature>
<organism evidence="2 3">
    <name type="scientific">Cryptococcus wingfieldii CBS 7118</name>
    <dbReference type="NCBI Taxonomy" id="1295528"/>
    <lineage>
        <taxon>Eukaryota</taxon>
        <taxon>Fungi</taxon>
        <taxon>Dikarya</taxon>
        <taxon>Basidiomycota</taxon>
        <taxon>Agaricomycotina</taxon>
        <taxon>Tremellomycetes</taxon>
        <taxon>Tremellales</taxon>
        <taxon>Cryptococcaceae</taxon>
        <taxon>Cryptococcus</taxon>
    </lineage>
</organism>
<feature type="compositionally biased region" description="Basic and acidic residues" evidence="1">
    <location>
        <begin position="38"/>
        <end position="63"/>
    </location>
</feature>
<proteinExistence type="predicted"/>
<dbReference type="RefSeq" id="XP_019033042.1">
    <property type="nucleotide sequence ID" value="XM_019175309.1"/>
</dbReference>
<dbReference type="Proteomes" id="UP000094819">
    <property type="component" value="Unassembled WGS sequence"/>
</dbReference>
<evidence type="ECO:0000313" key="3">
    <source>
        <dbReference type="Proteomes" id="UP000094819"/>
    </source>
</evidence>